<dbReference type="EMBL" id="PP179332">
    <property type="protein sequence ID" value="XAI71064.1"/>
    <property type="molecule type" value="Genomic_DNA"/>
</dbReference>
<gene>
    <name evidence="1" type="ORF">Cygsa01_00018</name>
</gene>
<accession>A0AAU6W393</accession>
<evidence type="ECO:0000313" key="1">
    <source>
        <dbReference type="EMBL" id="XAI71064.1"/>
    </source>
</evidence>
<reference evidence="1" key="1">
    <citation type="journal article" date="2024" name="J. Gen. Virol.">
        <title>Novel phages of Pseudomonas syringae unveil numerous potential auxiliary metabolic genes.</title>
        <authorList>
            <person name="Feltin C."/>
            <person name="Garneau J.R."/>
            <person name="Morris C.E."/>
            <person name="Berard A."/>
            <person name="Torres-Barcelo C."/>
        </authorList>
    </citation>
    <scope>NUCLEOTIDE SEQUENCE</scope>
</reference>
<organism evidence="1">
    <name type="scientific">Pseudomonas phage Cygsa01</name>
    <dbReference type="NCBI Taxonomy" id="3138529"/>
    <lineage>
        <taxon>Viruses</taxon>
    </lineage>
</organism>
<proteinExistence type="predicted"/>
<name>A0AAU6W393_9VIRU</name>
<sequence>MEIVIQSFDAEWHIDREKKKAWRLRVRGHVKGPDFITRFDLTKLEERASVLKFSEGRLFKVNMEPEDRKLLALEIKRYAERTLDEQLKIIVMSRPPV</sequence>
<protein>
    <submittedName>
        <fullName evidence="1">Uncharacterized protein</fullName>
    </submittedName>
</protein>